<dbReference type="PANTHER" id="PTHR24559">
    <property type="entry name" value="TRANSPOSON TY3-I GAG-POL POLYPROTEIN"/>
    <property type="match status" value="1"/>
</dbReference>
<gene>
    <name evidence="5" type="primary">LOC110280438</name>
</gene>
<dbReference type="Pfam" id="PF03732">
    <property type="entry name" value="Retrotrans_gag"/>
    <property type="match status" value="1"/>
</dbReference>
<proteinExistence type="predicted"/>
<accession>A0A6P5NKP0</accession>
<dbReference type="SUPFAM" id="SSF56672">
    <property type="entry name" value="DNA/RNA polymerases"/>
    <property type="match status" value="1"/>
</dbReference>
<dbReference type="Gene3D" id="3.30.70.270">
    <property type="match status" value="1"/>
</dbReference>
<dbReference type="InterPro" id="IPR041577">
    <property type="entry name" value="RT_RNaseH_2"/>
</dbReference>
<dbReference type="Proteomes" id="UP000515211">
    <property type="component" value="Chromosome 4"/>
</dbReference>
<name>A0A6P5NKP0_ARADU</name>
<evidence type="ECO:0000313" key="5">
    <source>
        <dbReference type="RefSeq" id="XP_020997145.1"/>
    </source>
</evidence>
<dbReference type="Gene3D" id="3.10.10.10">
    <property type="entry name" value="HIV Type 1 Reverse Transcriptase, subunit A, domain 1"/>
    <property type="match status" value="1"/>
</dbReference>
<dbReference type="RefSeq" id="XP_020997145.1">
    <property type="nucleotide sequence ID" value="XM_021141486.1"/>
</dbReference>
<evidence type="ECO:0000259" key="3">
    <source>
        <dbReference type="Pfam" id="PF17919"/>
    </source>
</evidence>
<dbReference type="InterPro" id="IPR053134">
    <property type="entry name" value="RNA-dir_DNA_polymerase"/>
</dbReference>
<dbReference type="InterPro" id="IPR043128">
    <property type="entry name" value="Rev_trsase/Diguanyl_cyclase"/>
</dbReference>
<keyword evidence="4" id="KW-1185">Reference proteome</keyword>
<feature type="region of interest" description="Disordered" evidence="1">
    <location>
        <begin position="26"/>
        <end position="52"/>
    </location>
</feature>
<feature type="compositionally biased region" description="Low complexity" evidence="1">
    <location>
        <begin position="40"/>
        <end position="49"/>
    </location>
</feature>
<feature type="domain" description="Retrotransposon gag" evidence="2">
    <location>
        <begin position="104"/>
        <end position="182"/>
    </location>
</feature>
<evidence type="ECO:0000256" key="1">
    <source>
        <dbReference type="SAM" id="MobiDB-lite"/>
    </source>
</evidence>
<organism evidence="4 5">
    <name type="scientific">Arachis duranensis</name>
    <name type="common">Wild peanut</name>
    <dbReference type="NCBI Taxonomy" id="130453"/>
    <lineage>
        <taxon>Eukaryota</taxon>
        <taxon>Viridiplantae</taxon>
        <taxon>Streptophyta</taxon>
        <taxon>Embryophyta</taxon>
        <taxon>Tracheophyta</taxon>
        <taxon>Spermatophyta</taxon>
        <taxon>Magnoliopsida</taxon>
        <taxon>eudicotyledons</taxon>
        <taxon>Gunneridae</taxon>
        <taxon>Pentapetalae</taxon>
        <taxon>rosids</taxon>
        <taxon>fabids</taxon>
        <taxon>Fabales</taxon>
        <taxon>Fabaceae</taxon>
        <taxon>Papilionoideae</taxon>
        <taxon>50 kb inversion clade</taxon>
        <taxon>dalbergioids sensu lato</taxon>
        <taxon>Dalbergieae</taxon>
        <taxon>Pterocarpus clade</taxon>
        <taxon>Arachis</taxon>
    </lineage>
</organism>
<reference evidence="5" key="2">
    <citation type="submission" date="2025-08" db="UniProtKB">
        <authorList>
            <consortium name="RefSeq"/>
        </authorList>
    </citation>
    <scope>IDENTIFICATION</scope>
    <source>
        <tissue evidence="5">Whole plant</tissue>
    </source>
</reference>
<feature type="domain" description="Reverse transcriptase/retrotransposon-derived protein RNase H-like" evidence="3">
    <location>
        <begin position="527"/>
        <end position="593"/>
    </location>
</feature>
<dbReference type="KEGG" id="adu:110280438"/>
<evidence type="ECO:0000313" key="4">
    <source>
        <dbReference type="Proteomes" id="UP000515211"/>
    </source>
</evidence>
<dbReference type="PANTHER" id="PTHR24559:SF447">
    <property type="entry name" value="RNA-DIRECTED DNA POLYMERASE HOMOLOG"/>
    <property type="match status" value="1"/>
</dbReference>
<protein>
    <submittedName>
        <fullName evidence="5">Uncharacterized protein LOC110280438</fullName>
    </submittedName>
</protein>
<sequence>MVAMVNLANTMEANAATTLQVMQRLGQPIGNGNGNGNGKGNANDNAEGNSDNMGGVPMTLVTFLKVHPPTFRGSINPTETDHWFQAMERALQAQHVPHNQYVEFAAYQLAGEAQPLWQAECHLLQQQNADVLWDVFRTAFYKKYFPESARKAKEMELMRLKQGSMSVAKYTNKFKELCRFSRVCQGDPETFESWRCIKYQRGLKDNIMTVVAPLEIRVFSDLVNKARVVEEYAKTVVASKDTHGGSSSRGRGKLLGHIARDCTRGRNQNAGQSQHQGRLFAVNAKDASKADPLMRGYVCRQVGFKLEGRDFVHDLICLPMVGLEMILGFDWLSKNRVLLEGENGAVVATGYYLNSIPVVRDFLEVFPKDIPEFPPQREIEFAIELVSGAGPVSIAPYRMDLIELAELKTQLEELLNKRFIRLNVSPWGAPVLLVKKKDGGMRLCVDYRQLNKIRVKEDDIPKTTFRTRYGHYEFAERKLYAKLSKCEFWKEEVKFLGHVVSKGGIAVNPSKVEAVMEWERLTTVMETSECEESFQTLKQKLTLAPVLILPELHEPFEVYCDASLKGLGCVLMQHQNVVAYTSRQLRPHEANVVADALSRKSLTIAWMRIKEEEIVDKFVDLKLDISEVAGRACLNQLQISSTLKSEIQKAQQDEQKLQQLFQPVGDKRCEEFTKDDEGLWRYKGRICIPDVGSEERNSGMI</sequence>
<dbReference type="Pfam" id="PF17919">
    <property type="entry name" value="RT_RNaseH_2"/>
    <property type="match status" value="1"/>
</dbReference>
<dbReference type="AlphaFoldDB" id="A0A6P5NKP0"/>
<dbReference type="InterPro" id="IPR043502">
    <property type="entry name" value="DNA/RNA_pol_sf"/>
</dbReference>
<dbReference type="InterPro" id="IPR005162">
    <property type="entry name" value="Retrotrans_gag_dom"/>
</dbReference>
<evidence type="ECO:0000259" key="2">
    <source>
        <dbReference type="Pfam" id="PF03732"/>
    </source>
</evidence>
<dbReference type="Pfam" id="PF08284">
    <property type="entry name" value="RVP_2"/>
    <property type="match status" value="1"/>
</dbReference>
<dbReference type="GeneID" id="110280438"/>
<feature type="compositionally biased region" description="Gly residues" evidence="1">
    <location>
        <begin position="29"/>
        <end position="39"/>
    </location>
</feature>
<reference evidence="4" key="1">
    <citation type="journal article" date="2016" name="Nat. Genet.">
        <title>The genome sequences of Arachis duranensis and Arachis ipaensis, the diploid ancestors of cultivated peanut.</title>
        <authorList>
            <person name="Bertioli D.J."/>
            <person name="Cannon S.B."/>
            <person name="Froenicke L."/>
            <person name="Huang G."/>
            <person name="Farmer A.D."/>
            <person name="Cannon E.K."/>
            <person name="Liu X."/>
            <person name="Gao D."/>
            <person name="Clevenger J."/>
            <person name="Dash S."/>
            <person name="Ren L."/>
            <person name="Moretzsohn M.C."/>
            <person name="Shirasawa K."/>
            <person name="Huang W."/>
            <person name="Vidigal B."/>
            <person name="Abernathy B."/>
            <person name="Chu Y."/>
            <person name="Niederhuth C.E."/>
            <person name="Umale P."/>
            <person name="Araujo A.C."/>
            <person name="Kozik A."/>
            <person name="Kim K.D."/>
            <person name="Burow M.D."/>
            <person name="Varshney R.K."/>
            <person name="Wang X."/>
            <person name="Zhang X."/>
            <person name="Barkley N."/>
            <person name="Guimaraes P.M."/>
            <person name="Isobe S."/>
            <person name="Guo B."/>
            <person name="Liao B."/>
            <person name="Stalker H.T."/>
            <person name="Schmitz R.J."/>
            <person name="Scheffler B.E."/>
            <person name="Leal-Bertioli S.C."/>
            <person name="Xun X."/>
            <person name="Jackson S.A."/>
            <person name="Michelmore R."/>
            <person name="Ozias-Akins P."/>
        </authorList>
    </citation>
    <scope>NUCLEOTIDE SEQUENCE [LARGE SCALE GENOMIC DNA]</scope>
    <source>
        <strain evidence="4">cv. V14167</strain>
    </source>
</reference>